<dbReference type="Proteomes" id="UP001217089">
    <property type="component" value="Unassembled WGS sequence"/>
</dbReference>
<evidence type="ECO:0000313" key="3">
    <source>
        <dbReference type="EMBL" id="KAJ8316954.1"/>
    </source>
</evidence>
<proteinExistence type="predicted"/>
<dbReference type="PANTHER" id="PTHR12358:SF54">
    <property type="entry name" value="SPHINGOSINE KINASE RELATED PROTEIN"/>
    <property type="match status" value="1"/>
</dbReference>
<dbReference type="InterPro" id="IPR016064">
    <property type="entry name" value="NAD/diacylglycerol_kinase_sf"/>
</dbReference>
<sequence length="248" mass="27448">MKSHDISQKDGIILVGGDGTFYECINTLLKRNQMEAGISYNDLNAKLKPINTVFAQIPTGTLNGVSLLSTGQQDPMTSALHIIRGTTKSFGVTGLFSNGQLVSYYVLLCLVGAYADLFNALARRRFIMLIRMICTPIYHFLIKRQPSFDTEVLCYESETSKGAEAAATTISISEDVMKGVFCNMIIFAGDNTDGEFKVHKLHEGFQYDRTVMTAYERCSRMDLMGNFMKLVGGKPETVTGAIIDNIFK</sequence>
<dbReference type="InterPro" id="IPR001206">
    <property type="entry name" value="Diacylglycerol_kinase_cat_dom"/>
</dbReference>
<dbReference type="InterPro" id="IPR017438">
    <property type="entry name" value="ATP-NAD_kinase_N"/>
</dbReference>
<dbReference type="SUPFAM" id="SSF111331">
    <property type="entry name" value="NAD kinase/diacylglycerol kinase-like"/>
    <property type="match status" value="1"/>
</dbReference>
<reference evidence="3 4" key="1">
    <citation type="submission" date="2022-12" db="EMBL/GenBank/DDBJ databases">
        <title>Chromosome-level genome of Tegillarca granosa.</title>
        <authorList>
            <person name="Kim J."/>
        </authorList>
    </citation>
    <scope>NUCLEOTIDE SEQUENCE [LARGE SCALE GENOMIC DNA]</scope>
    <source>
        <strain evidence="3">Teg-2019</strain>
        <tissue evidence="3">Adductor muscle</tissue>
    </source>
</reference>
<feature type="domain" description="DAGKc" evidence="2">
    <location>
        <begin position="1"/>
        <end position="99"/>
    </location>
</feature>
<keyword evidence="1" id="KW-1133">Transmembrane helix</keyword>
<evidence type="ECO:0000259" key="2">
    <source>
        <dbReference type="PROSITE" id="PS50146"/>
    </source>
</evidence>
<comment type="caution">
    <text evidence="3">The sequence shown here is derived from an EMBL/GenBank/DDBJ whole genome shotgun (WGS) entry which is preliminary data.</text>
</comment>
<dbReference type="Pfam" id="PF00781">
    <property type="entry name" value="DAGK_cat"/>
    <property type="match status" value="1"/>
</dbReference>
<dbReference type="EMBL" id="JARBDR010000246">
    <property type="protein sequence ID" value="KAJ8316954.1"/>
    <property type="molecule type" value="Genomic_DNA"/>
</dbReference>
<name>A0ABQ9FI36_TEGGR</name>
<dbReference type="PROSITE" id="PS50146">
    <property type="entry name" value="DAGK"/>
    <property type="match status" value="1"/>
</dbReference>
<dbReference type="PANTHER" id="PTHR12358">
    <property type="entry name" value="SPHINGOSINE KINASE"/>
    <property type="match status" value="1"/>
</dbReference>
<gene>
    <name evidence="3" type="ORF">KUTeg_004858</name>
</gene>
<keyword evidence="1" id="KW-0812">Transmembrane</keyword>
<evidence type="ECO:0000256" key="1">
    <source>
        <dbReference type="SAM" id="Phobius"/>
    </source>
</evidence>
<accession>A0ABQ9FI36</accession>
<evidence type="ECO:0000313" key="4">
    <source>
        <dbReference type="Proteomes" id="UP001217089"/>
    </source>
</evidence>
<organism evidence="3 4">
    <name type="scientific">Tegillarca granosa</name>
    <name type="common">Malaysian cockle</name>
    <name type="synonym">Anadara granosa</name>
    <dbReference type="NCBI Taxonomy" id="220873"/>
    <lineage>
        <taxon>Eukaryota</taxon>
        <taxon>Metazoa</taxon>
        <taxon>Spiralia</taxon>
        <taxon>Lophotrochozoa</taxon>
        <taxon>Mollusca</taxon>
        <taxon>Bivalvia</taxon>
        <taxon>Autobranchia</taxon>
        <taxon>Pteriomorphia</taxon>
        <taxon>Arcoida</taxon>
        <taxon>Arcoidea</taxon>
        <taxon>Arcidae</taxon>
        <taxon>Tegillarca</taxon>
    </lineage>
</organism>
<feature type="transmembrane region" description="Helical" evidence="1">
    <location>
        <begin position="102"/>
        <end position="122"/>
    </location>
</feature>
<protein>
    <recommendedName>
        <fullName evidence="2">DAGKc domain-containing protein</fullName>
    </recommendedName>
</protein>
<keyword evidence="1" id="KW-0472">Membrane</keyword>
<dbReference type="Gene3D" id="3.40.50.10330">
    <property type="entry name" value="Probable inorganic polyphosphate/atp-NAD kinase, domain 1"/>
    <property type="match status" value="1"/>
</dbReference>
<keyword evidence="4" id="KW-1185">Reference proteome</keyword>
<dbReference type="InterPro" id="IPR050187">
    <property type="entry name" value="Lipid_Phosphate_FormReg"/>
</dbReference>